<organism evidence="1 2">
    <name type="scientific">Scophthalmus maximus</name>
    <name type="common">Turbot</name>
    <name type="synonym">Psetta maxima</name>
    <dbReference type="NCBI Taxonomy" id="52904"/>
    <lineage>
        <taxon>Eukaryota</taxon>
        <taxon>Metazoa</taxon>
        <taxon>Chordata</taxon>
        <taxon>Craniata</taxon>
        <taxon>Vertebrata</taxon>
        <taxon>Euteleostomi</taxon>
        <taxon>Actinopterygii</taxon>
        <taxon>Neopterygii</taxon>
        <taxon>Teleostei</taxon>
        <taxon>Neoteleostei</taxon>
        <taxon>Acanthomorphata</taxon>
        <taxon>Carangaria</taxon>
        <taxon>Pleuronectiformes</taxon>
        <taxon>Pleuronectoidei</taxon>
        <taxon>Scophthalmidae</taxon>
        <taxon>Scophthalmus</taxon>
    </lineage>
</organism>
<reference evidence="1 2" key="1">
    <citation type="submission" date="2019-06" db="EMBL/GenBank/DDBJ databases">
        <title>Draft genomes of female and male turbot (Scophthalmus maximus).</title>
        <authorList>
            <person name="Xu H."/>
            <person name="Xu X.-W."/>
            <person name="Shao C."/>
            <person name="Chen S."/>
        </authorList>
    </citation>
    <scope>NUCLEOTIDE SEQUENCE [LARGE SCALE GENOMIC DNA]</scope>
    <source>
        <strain evidence="1">Ysfricsl-2016a</strain>
        <tissue evidence="1">Blood</tissue>
    </source>
</reference>
<proteinExistence type="predicted"/>
<gene>
    <name evidence="1" type="ORF">F2P81_007765</name>
</gene>
<comment type="caution">
    <text evidence="1">The sequence shown here is derived from an EMBL/GenBank/DDBJ whole genome shotgun (WGS) entry which is preliminary data.</text>
</comment>
<dbReference type="Proteomes" id="UP000438429">
    <property type="component" value="Unassembled WGS sequence"/>
</dbReference>
<protein>
    <submittedName>
        <fullName evidence="1">Uncharacterized protein</fullName>
    </submittedName>
</protein>
<evidence type="ECO:0000313" key="2">
    <source>
        <dbReference type="Proteomes" id="UP000438429"/>
    </source>
</evidence>
<name>A0A6A4T6B9_SCOMX</name>
<evidence type="ECO:0000313" key="1">
    <source>
        <dbReference type="EMBL" id="KAF0039530.1"/>
    </source>
</evidence>
<accession>A0A6A4T6B9</accession>
<sequence>MQQWLRQSGVKVTIQWRMKAANSPVTDSQQRVLLYHFYNCLHIDLLTNSKPPCYQYTDTIRNKLFSNNCKVTDTSKWGMFNSNRQQQQLSSCQLTTVQPIARGFAEEETQQKTKKYGMEGKVFDKVFCSSRLRLEKNNKMWGKRVIMGSSSLLFKKVDRYKDVSNTRRKAQHYYVHGGPPTGSRVKADNAGVCILWRATVVSEVADLHRRAPDQTQLCKYWARPNRGMAISHRWGCMLWHQPV</sequence>
<dbReference type="AlphaFoldDB" id="A0A6A4T6B9"/>
<dbReference type="EMBL" id="VEVO01000007">
    <property type="protein sequence ID" value="KAF0039530.1"/>
    <property type="molecule type" value="Genomic_DNA"/>
</dbReference>